<feature type="compositionally biased region" description="Polar residues" evidence="1">
    <location>
        <begin position="55"/>
        <end position="69"/>
    </location>
</feature>
<dbReference type="EMBL" id="RPHB01000020">
    <property type="protein sequence ID" value="MBW3470535.1"/>
    <property type="molecule type" value="Genomic_DNA"/>
</dbReference>
<dbReference type="EMBL" id="RPHB01000011">
    <property type="protein sequence ID" value="MBW3470149.1"/>
    <property type="molecule type" value="Genomic_DNA"/>
</dbReference>
<keyword evidence="4" id="KW-1185">Reference proteome</keyword>
<dbReference type="RefSeq" id="WP_219293766.1">
    <property type="nucleotide sequence ID" value="NZ_RPHB01000011.1"/>
</dbReference>
<evidence type="ECO:0000313" key="3">
    <source>
        <dbReference type="EMBL" id="MBW3470535.1"/>
    </source>
</evidence>
<comment type="caution">
    <text evidence="2">The sequence shown here is derived from an EMBL/GenBank/DDBJ whole genome shotgun (WGS) entry which is preliminary data.</text>
</comment>
<evidence type="ECO:0000313" key="2">
    <source>
        <dbReference type="EMBL" id="MBW3470149.1"/>
    </source>
</evidence>
<feature type="region of interest" description="Disordered" evidence="1">
    <location>
        <begin position="1"/>
        <end position="69"/>
    </location>
</feature>
<dbReference type="Proteomes" id="UP000727490">
    <property type="component" value="Unassembled WGS sequence"/>
</dbReference>
<reference evidence="2" key="1">
    <citation type="submission" date="2018-11" db="EMBL/GenBank/DDBJ databases">
        <authorList>
            <person name="Misztak A.E."/>
            <person name="Waleron M."/>
            <person name="Waleron K.F."/>
        </authorList>
    </citation>
    <scope>NUCLEOTIDE SEQUENCE</scope>
    <source>
        <strain evidence="2">DPMB0001</strain>
    </source>
</reference>
<reference evidence="2 4" key="2">
    <citation type="journal article" date="2020" name="Syst. Appl. Microbiol.">
        <title>Arthrospiribacter ruber gen. nov., sp. nov., a novel bacterium isolated from Arthrospira cultures.</title>
        <authorList>
            <person name="Waleron M."/>
            <person name="Misztak A."/>
            <person name="Waleron M.M."/>
            <person name="Furmaniak M."/>
            <person name="Mrozik A."/>
            <person name="Waleron K."/>
        </authorList>
    </citation>
    <scope>NUCLEOTIDE SEQUENCE [LARGE SCALE GENOMIC DNA]</scope>
    <source>
        <strain evidence="2 4">DPMB0001</strain>
    </source>
</reference>
<proteinExistence type="predicted"/>
<accession>A0A951J1I5</accession>
<gene>
    <name evidence="2" type="ORF">EGN73_20370</name>
    <name evidence="3" type="ORF">EGN73_22425</name>
</gene>
<name>A0A951J1I5_9BACT</name>
<dbReference type="AlphaFoldDB" id="A0A951J1I5"/>
<sequence length="85" mass="9183">MRRRSRHSGQALLSRAPRRTSTIGAAGPVRLGGAYPPRRSGTGRGGPKTILIRASNPSPGTVNPNTHSSPLCTSYFVHGTWYYYS</sequence>
<evidence type="ECO:0000256" key="1">
    <source>
        <dbReference type="SAM" id="MobiDB-lite"/>
    </source>
</evidence>
<evidence type="ECO:0000313" key="4">
    <source>
        <dbReference type="Proteomes" id="UP000727490"/>
    </source>
</evidence>
<organism evidence="2 4">
    <name type="scientific">Arthrospiribacter ruber</name>
    <dbReference type="NCBI Taxonomy" id="2487934"/>
    <lineage>
        <taxon>Bacteria</taxon>
        <taxon>Pseudomonadati</taxon>
        <taxon>Bacteroidota</taxon>
        <taxon>Cytophagia</taxon>
        <taxon>Cytophagales</taxon>
        <taxon>Cyclobacteriaceae</taxon>
        <taxon>Arthrospiribacter</taxon>
    </lineage>
</organism>
<protein>
    <submittedName>
        <fullName evidence="2">Uncharacterized protein</fullName>
    </submittedName>
</protein>